<dbReference type="InterPro" id="IPR010982">
    <property type="entry name" value="Lambda_DNA-bd_dom_sf"/>
</dbReference>
<dbReference type="InterPro" id="IPR014710">
    <property type="entry name" value="RmlC-like_jellyroll"/>
</dbReference>
<keyword evidence="1" id="KW-0805">Transcription regulation</keyword>
<evidence type="ECO:0000313" key="5">
    <source>
        <dbReference type="EMBL" id="THB61082.1"/>
    </source>
</evidence>
<keyword evidence="3" id="KW-0804">Transcription</keyword>
<dbReference type="InterPro" id="IPR013096">
    <property type="entry name" value="Cupin_2"/>
</dbReference>
<dbReference type="Pfam" id="PF07883">
    <property type="entry name" value="Cupin_2"/>
    <property type="match status" value="1"/>
</dbReference>
<accession>A0A4S3B2P2</accession>
<reference evidence="5 6" key="1">
    <citation type="submission" date="2019-01" db="EMBL/GenBank/DDBJ databases">
        <title>Vagococcus silagei sp. nov. isolated from brewer's grain.</title>
        <authorList>
            <person name="Guu J.-R."/>
        </authorList>
    </citation>
    <scope>NUCLEOTIDE SEQUENCE [LARGE SCALE GENOMIC DNA]</scope>
    <source>
        <strain evidence="5 6">2B-2</strain>
    </source>
</reference>
<dbReference type="SUPFAM" id="SSF47413">
    <property type="entry name" value="lambda repressor-like DNA-binding domains"/>
    <property type="match status" value="1"/>
</dbReference>
<dbReference type="InterPro" id="IPR011051">
    <property type="entry name" value="RmlC_Cupin_sf"/>
</dbReference>
<keyword evidence="2" id="KW-0238">DNA-binding</keyword>
<name>A0A4S3B2P2_9ENTE</name>
<evidence type="ECO:0000259" key="4">
    <source>
        <dbReference type="PROSITE" id="PS50943"/>
    </source>
</evidence>
<dbReference type="GO" id="GO:0005829">
    <property type="term" value="C:cytosol"/>
    <property type="evidence" value="ECO:0007669"/>
    <property type="project" value="TreeGrafter"/>
</dbReference>
<dbReference type="PROSITE" id="PS50943">
    <property type="entry name" value="HTH_CROC1"/>
    <property type="match status" value="1"/>
</dbReference>
<dbReference type="CDD" id="cd00093">
    <property type="entry name" value="HTH_XRE"/>
    <property type="match status" value="1"/>
</dbReference>
<sequence>MEINQIIALNLNKIRIERQLTLDQLAALTQLSKAVLSQIEKGDTNPTINTIWKICDGLNIPYTSLLESQIPTTASVMTKERALFQSEDQNRFRVYCYYSDTSQRNFELFQIEIDPGANYTSIGHSKKSDEYIMVLEGELTLTANQQTLTIKTDEATTFKANSPHTYENRSNQLIKAILINYYPY</sequence>
<dbReference type="RefSeq" id="WP_136136963.1">
    <property type="nucleotide sequence ID" value="NZ_SDGV01000016.1"/>
</dbReference>
<dbReference type="InterPro" id="IPR001387">
    <property type="entry name" value="Cro/C1-type_HTH"/>
</dbReference>
<dbReference type="OrthoDB" id="9814553at2"/>
<dbReference type="CDD" id="cd02209">
    <property type="entry name" value="cupin_XRE_C"/>
    <property type="match status" value="1"/>
</dbReference>
<proteinExistence type="predicted"/>
<dbReference type="GO" id="GO:0003700">
    <property type="term" value="F:DNA-binding transcription factor activity"/>
    <property type="evidence" value="ECO:0007669"/>
    <property type="project" value="TreeGrafter"/>
</dbReference>
<comment type="caution">
    <text evidence="5">The sequence shown here is derived from an EMBL/GenBank/DDBJ whole genome shotgun (WGS) entry which is preliminary data.</text>
</comment>
<evidence type="ECO:0000256" key="3">
    <source>
        <dbReference type="ARBA" id="ARBA00023163"/>
    </source>
</evidence>
<keyword evidence="6" id="KW-1185">Reference proteome</keyword>
<dbReference type="AlphaFoldDB" id="A0A4S3B2P2"/>
<dbReference type="Gene3D" id="1.10.260.40">
    <property type="entry name" value="lambda repressor-like DNA-binding domains"/>
    <property type="match status" value="1"/>
</dbReference>
<protein>
    <submittedName>
        <fullName evidence="5">XRE family transcriptional regulator</fullName>
    </submittedName>
</protein>
<dbReference type="PANTHER" id="PTHR46797">
    <property type="entry name" value="HTH-TYPE TRANSCRIPTIONAL REGULATOR"/>
    <property type="match status" value="1"/>
</dbReference>
<evidence type="ECO:0000256" key="2">
    <source>
        <dbReference type="ARBA" id="ARBA00023125"/>
    </source>
</evidence>
<dbReference type="Gene3D" id="2.60.120.10">
    <property type="entry name" value="Jelly Rolls"/>
    <property type="match status" value="1"/>
</dbReference>
<evidence type="ECO:0000313" key="6">
    <source>
        <dbReference type="Proteomes" id="UP000310506"/>
    </source>
</evidence>
<dbReference type="SUPFAM" id="SSF51182">
    <property type="entry name" value="RmlC-like cupins"/>
    <property type="match status" value="1"/>
</dbReference>
<dbReference type="EMBL" id="SDGV01000016">
    <property type="protein sequence ID" value="THB61082.1"/>
    <property type="molecule type" value="Genomic_DNA"/>
</dbReference>
<dbReference type="GO" id="GO:0003677">
    <property type="term" value="F:DNA binding"/>
    <property type="evidence" value="ECO:0007669"/>
    <property type="project" value="UniProtKB-KW"/>
</dbReference>
<evidence type="ECO:0000256" key="1">
    <source>
        <dbReference type="ARBA" id="ARBA00023015"/>
    </source>
</evidence>
<dbReference type="InterPro" id="IPR050807">
    <property type="entry name" value="TransReg_Diox_bact_type"/>
</dbReference>
<organism evidence="5 6">
    <name type="scientific">Vagococcus silagei</name>
    <dbReference type="NCBI Taxonomy" id="2508885"/>
    <lineage>
        <taxon>Bacteria</taxon>
        <taxon>Bacillati</taxon>
        <taxon>Bacillota</taxon>
        <taxon>Bacilli</taxon>
        <taxon>Lactobacillales</taxon>
        <taxon>Enterococcaceae</taxon>
        <taxon>Vagococcus</taxon>
    </lineage>
</organism>
<dbReference type="Pfam" id="PF01381">
    <property type="entry name" value="HTH_3"/>
    <property type="match status" value="1"/>
</dbReference>
<gene>
    <name evidence="5" type="ORF">ESZ54_07040</name>
</gene>
<dbReference type="SMART" id="SM00530">
    <property type="entry name" value="HTH_XRE"/>
    <property type="match status" value="1"/>
</dbReference>
<feature type="domain" description="HTH cro/C1-type" evidence="4">
    <location>
        <begin position="11"/>
        <end position="65"/>
    </location>
</feature>
<dbReference type="PANTHER" id="PTHR46797:SF23">
    <property type="entry name" value="HTH-TYPE TRANSCRIPTIONAL REGULATOR SUTR"/>
    <property type="match status" value="1"/>
</dbReference>
<dbReference type="Proteomes" id="UP000310506">
    <property type="component" value="Unassembled WGS sequence"/>
</dbReference>